<feature type="domain" description="Rhodanese" evidence="2">
    <location>
        <begin position="52"/>
        <end position="149"/>
    </location>
</feature>
<evidence type="ECO:0000313" key="4">
    <source>
        <dbReference type="Proteomes" id="UP000593580"/>
    </source>
</evidence>
<dbReference type="RefSeq" id="WP_193110758.1">
    <property type="nucleotide sequence ID" value="NZ_CP041406.1"/>
</dbReference>
<dbReference type="PANTHER" id="PTHR44086:SF10">
    <property type="entry name" value="THIOSULFATE SULFURTRANSFERASE_RHODANESE-LIKE DOMAIN-CONTAINING PROTEIN 3"/>
    <property type="match status" value="1"/>
</dbReference>
<dbReference type="InterPro" id="IPR001763">
    <property type="entry name" value="Rhodanese-like_dom"/>
</dbReference>
<feature type="signal peptide" evidence="1">
    <location>
        <begin position="1"/>
        <end position="22"/>
    </location>
</feature>
<gene>
    <name evidence="3" type="ORF">FM071_09405</name>
</gene>
<protein>
    <submittedName>
        <fullName evidence="3">Sulfurtransferase</fullName>
    </submittedName>
</protein>
<reference evidence="3 4" key="1">
    <citation type="submission" date="2019-07" db="EMBL/GenBank/DDBJ databases">
        <title>Sulfurimonas paralvinellae sp. nov., a novel mesophilic, hydrogen- and sulfur-oxidizing chemolithoautotroph within the Epsilonproteo- bacteria isolated from a deep-sea hydrothermal vent polychaete nest, reclassification of Thiomicrospira denitrificans as Sulfurimonas denitrificans comb. nov. and emended description of the genus Sulfurimonas.</title>
        <authorList>
            <person name="Wang S."/>
            <person name="Jiang L."/>
            <person name="Shao Z."/>
        </authorList>
    </citation>
    <scope>NUCLEOTIDE SEQUENCE [LARGE SCALE GENOMIC DNA]</scope>
    <source>
        <strain evidence="3 4">GO25</strain>
    </source>
</reference>
<keyword evidence="3" id="KW-0808">Transferase</keyword>
<dbReference type="SMART" id="SM00450">
    <property type="entry name" value="RHOD"/>
    <property type="match status" value="1"/>
</dbReference>
<dbReference type="KEGG" id="spal:FM071_09405"/>
<evidence type="ECO:0000313" key="3">
    <source>
        <dbReference type="EMBL" id="QOP46498.1"/>
    </source>
</evidence>
<dbReference type="Pfam" id="PF00581">
    <property type="entry name" value="Rhodanese"/>
    <property type="match status" value="1"/>
</dbReference>
<proteinExistence type="predicted"/>
<dbReference type="AlphaFoldDB" id="A0A7M1BCG8"/>
<dbReference type="InterPro" id="IPR036873">
    <property type="entry name" value="Rhodanese-like_dom_sf"/>
</dbReference>
<dbReference type="GO" id="GO:0004792">
    <property type="term" value="F:thiosulfate-cyanide sulfurtransferase activity"/>
    <property type="evidence" value="ECO:0007669"/>
    <property type="project" value="TreeGrafter"/>
</dbReference>
<dbReference type="EMBL" id="CP041406">
    <property type="protein sequence ID" value="QOP46498.1"/>
    <property type="molecule type" value="Genomic_DNA"/>
</dbReference>
<keyword evidence="4" id="KW-1185">Reference proteome</keyword>
<sequence length="160" mass="17691">MRYSLVKLLIVGVLVASSSVMAKSLSKMDLINQAKKEVGEVTPQKLKSMLDDGEDVFVLDVRETEQHAEGSIPFDDFNKENFRAVTRGNLEWKINKIIPDKDAYVVTYCRRGGRGALAAQVMKEMGYTHVTTLKGGLKGWAKAGYPVKTGLGNVVLNKEK</sequence>
<feature type="chain" id="PRO_5032876847" evidence="1">
    <location>
        <begin position="23"/>
        <end position="160"/>
    </location>
</feature>
<dbReference type="PROSITE" id="PS50206">
    <property type="entry name" value="RHODANESE_3"/>
    <property type="match status" value="1"/>
</dbReference>
<accession>A0A7M1BCG8</accession>
<keyword evidence="1" id="KW-0732">Signal</keyword>
<dbReference type="PANTHER" id="PTHR44086">
    <property type="entry name" value="THIOSULFATE SULFURTRANSFERASE RDL2, MITOCHONDRIAL-RELATED"/>
    <property type="match status" value="1"/>
</dbReference>
<name>A0A7M1BCG8_9BACT</name>
<organism evidence="3 4">
    <name type="scientific">Sulfurimonas paralvinellae</name>
    <dbReference type="NCBI Taxonomy" id="317658"/>
    <lineage>
        <taxon>Bacteria</taxon>
        <taxon>Pseudomonadati</taxon>
        <taxon>Campylobacterota</taxon>
        <taxon>Epsilonproteobacteria</taxon>
        <taxon>Campylobacterales</taxon>
        <taxon>Sulfurimonadaceae</taxon>
        <taxon>Sulfurimonas</taxon>
    </lineage>
</organism>
<dbReference type="Proteomes" id="UP000593580">
    <property type="component" value="Chromosome"/>
</dbReference>
<dbReference type="Gene3D" id="3.40.250.10">
    <property type="entry name" value="Rhodanese-like domain"/>
    <property type="match status" value="1"/>
</dbReference>
<dbReference type="CDD" id="cd00158">
    <property type="entry name" value="RHOD"/>
    <property type="match status" value="1"/>
</dbReference>
<evidence type="ECO:0000259" key="2">
    <source>
        <dbReference type="PROSITE" id="PS50206"/>
    </source>
</evidence>
<evidence type="ECO:0000256" key="1">
    <source>
        <dbReference type="SAM" id="SignalP"/>
    </source>
</evidence>
<dbReference type="SUPFAM" id="SSF52821">
    <property type="entry name" value="Rhodanese/Cell cycle control phosphatase"/>
    <property type="match status" value="1"/>
</dbReference>